<protein>
    <recommendedName>
        <fullName evidence="4">Probable 2-phosphosulfolactate phosphatase</fullName>
        <ecNumber evidence="3">3.1.3.71</ecNumber>
    </recommendedName>
</protein>
<dbReference type="InterPro" id="IPR036702">
    <property type="entry name" value="ComB-like_sf"/>
</dbReference>
<dbReference type="GO" id="GO:0050532">
    <property type="term" value="F:2-phosphosulfolactate phosphatase activity"/>
    <property type="evidence" value="ECO:0007669"/>
    <property type="project" value="UniProtKB-EC"/>
</dbReference>
<evidence type="ECO:0000256" key="7">
    <source>
        <dbReference type="ARBA" id="ARBA00033711"/>
    </source>
</evidence>
<evidence type="ECO:0000256" key="1">
    <source>
        <dbReference type="ARBA" id="ARBA00001946"/>
    </source>
</evidence>
<reference evidence="8 9" key="1">
    <citation type="submission" date="2011-09" db="EMBL/GenBank/DDBJ databases">
        <title>The Genome Sequence of Bacillus smithii 7_3_47FAA.</title>
        <authorList>
            <consortium name="The Broad Institute Genome Sequencing Platform"/>
            <person name="Earl A."/>
            <person name="Ward D."/>
            <person name="Feldgarden M."/>
            <person name="Gevers D."/>
            <person name="Daigneault M."/>
            <person name="Strauss J."/>
            <person name="Allen-Vercoe E."/>
            <person name="Young S.K."/>
            <person name="Zeng Q."/>
            <person name="Gargeya S."/>
            <person name="Fitzgerald M."/>
            <person name="Haas B."/>
            <person name="Abouelleil A."/>
            <person name="Alvarado L."/>
            <person name="Arachchi H.M."/>
            <person name="Berlin A."/>
            <person name="Brown A."/>
            <person name="Chapman S.B."/>
            <person name="Chen Z."/>
            <person name="Dunbar C."/>
            <person name="Freedman E."/>
            <person name="Gearin G."/>
            <person name="Goldberg J."/>
            <person name="Griggs A."/>
            <person name="Gujja S."/>
            <person name="Heiman D."/>
            <person name="Howarth C."/>
            <person name="Larson L."/>
            <person name="Lui A."/>
            <person name="MacDonald P.J.P."/>
            <person name="Montmayeur A."/>
            <person name="Murphy C."/>
            <person name="Neiman D."/>
            <person name="Pearson M."/>
            <person name="Priest M."/>
            <person name="Roberts A."/>
            <person name="Saif S."/>
            <person name="Shea T."/>
            <person name="Shenoy N."/>
            <person name="Sisk P."/>
            <person name="Stolte C."/>
            <person name="Sykes S."/>
            <person name="Wortman J."/>
            <person name="Nusbaum C."/>
            <person name="Birren B."/>
        </authorList>
    </citation>
    <scope>NUCLEOTIDE SEQUENCE [LARGE SCALE GENOMIC DNA]</scope>
    <source>
        <strain evidence="8 9">7_3_47FAA</strain>
    </source>
</reference>
<dbReference type="Proteomes" id="UP000011747">
    <property type="component" value="Unassembled WGS sequence"/>
</dbReference>
<evidence type="ECO:0000256" key="4">
    <source>
        <dbReference type="ARBA" id="ARBA00021948"/>
    </source>
</evidence>
<dbReference type="GO" id="GO:0000287">
    <property type="term" value="F:magnesium ion binding"/>
    <property type="evidence" value="ECO:0007669"/>
    <property type="project" value="InterPro"/>
</dbReference>
<dbReference type="AlphaFoldDB" id="G9QMX9"/>
<dbReference type="HOGENOM" id="CLU_070028_0_1_9"/>
<evidence type="ECO:0000256" key="6">
    <source>
        <dbReference type="ARBA" id="ARBA00022842"/>
    </source>
</evidence>
<evidence type="ECO:0000313" key="8">
    <source>
        <dbReference type="EMBL" id="EHL76950.1"/>
    </source>
</evidence>
<dbReference type="PATRIC" id="fig|665952.3.peg.2466"/>
<dbReference type="Pfam" id="PF04029">
    <property type="entry name" value="2-ph_phosp"/>
    <property type="match status" value="1"/>
</dbReference>
<dbReference type="EMBL" id="ACWF01000120">
    <property type="protein sequence ID" value="EHL76950.1"/>
    <property type="molecule type" value="Genomic_DNA"/>
</dbReference>
<dbReference type="Gene3D" id="3.90.1560.10">
    <property type="entry name" value="ComB-like"/>
    <property type="match status" value="1"/>
</dbReference>
<dbReference type="SUPFAM" id="SSF142823">
    <property type="entry name" value="ComB-like"/>
    <property type="match status" value="1"/>
</dbReference>
<dbReference type="InterPro" id="IPR005238">
    <property type="entry name" value="ComB-like"/>
</dbReference>
<keyword evidence="5" id="KW-0378">Hydrolase</keyword>
<proteinExistence type="inferred from homology"/>
<dbReference type="RefSeq" id="WP_003354655.1">
    <property type="nucleotide sequence ID" value="NZ_JH414757.1"/>
</dbReference>
<evidence type="ECO:0000313" key="9">
    <source>
        <dbReference type="Proteomes" id="UP000011747"/>
    </source>
</evidence>
<comment type="catalytic activity">
    <reaction evidence="7">
        <text>(2R)-O-phospho-3-sulfolactate + H2O = (2R)-3-sulfolactate + phosphate</text>
        <dbReference type="Rhea" id="RHEA:23416"/>
        <dbReference type="ChEBI" id="CHEBI:15377"/>
        <dbReference type="ChEBI" id="CHEBI:15597"/>
        <dbReference type="ChEBI" id="CHEBI:43474"/>
        <dbReference type="ChEBI" id="CHEBI:58738"/>
        <dbReference type="EC" id="3.1.3.71"/>
    </reaction>
</comment>
<dbReference type="GO" id="GO:0050545">
    <property type="term" value="F:sulfopyruvate decarboxylase activity"/>
    <property type="evidence" value="ECO:0007669"/>
    <property type="project" value="TreeGrafter"/>
</dbReference>
<comment type="caution">
    <text evidence="8">The sequence shown here is derived from an EMBL/GenBank/DDBJ whole genome shotgun (WGS) entry which is preliminary data.</text>
</comment>
<gene>
    <name evidence="8" type="ORF">HMPREF1015_00896</name>
</gene>
<comment type="similarity">
    <text evidence="2">Belongs to the ComB family.</text>
</comment>
<dbReference type="PANTHER" id="PTHR37311:SF1">
    <property type="entry name" value="2-PHOSPHOSULFOLACTATE PHOSPHATASE-RELATED"/>
    <property type="match status" value="1"/>
</dbReference>
<keyword evidence="6" id="KW-0460">Magnesium</keyword>
<name>G9QMX9_9BACI</name>
<evidence type="ECO:0000256" key="5">
    <source>
        <dbReference type="ARBA" id="ARBA00022801"/>
    </source>
</evidence>
<keyword evidence="9" id="KW-1185">Reference proteome</keyword>
<dbReference type="PANTHER" id="PTHR37311">
    <property type="entry name" value="2-PHOSPHOSULFOLACTATE PHOSPHATASE-RELATED"/>
    <property type="match status" value="1"/>
</dbReference>
<organism evidence="8 9">
    <name type="scientific">Bacillus smithii 7_3_47FAA</name>
    <dbReference type="NCBI Taxonomy" id="665952"/>
    <lineage>
        <taxon>Bacteria</taxon>
        <taxon>Bacillati</taxon>
        <taxon>Bacillota</taxon>
        <taxon>Bacilli</taxon>
        <taxon>Bacillales</taxon>
        <taxon>Bacillaceae</taxon>
        <taxon>Bacillus</taxon>
    </lineage>
</organism>
<dbReference type="EC" id="3.1.3.71" evidence="3"/>
<sequence>MTRKIHVVLKKEDLVMERLAGKIAVVFDIILATSTITAALKQGAEAVIPVYDREEAVEVSSAFPSSSAVLAGEYNGKSMEGFLDPYPKELGKRIKEKTLILSTTNGTVALKKAESAKKLYAASLLNTEAVAADIVKHYQNETILLICGGSRGSFSMEDFYGAGYMVDCLLSLHSFQLTDAAKTAQLFYRSQKDHPYELLRLTRIGKILSRYSYDDELDFISQKSAFTVVPRWKDGKLIHVENEQDGQPHF</sequence>
<evidence type="ECO:0000256" key="2">
    <source>
        <dbReference type="ARBA" id="ARBA00009997"/>
    </source>
</evidence>
<evidence type="ECO:0000256" key="3">
    <source>
        <dbReference type="ARBA" id="ARBA00012953"/>
    </source>
</evidence>
<accession>G9QMX9</accession>
<comment type="cofactor">
    <cofactor evidence="1">
        <name>Mg(2+)</name>
        <dbReference type="ChEBI" id="CHEBI:18420"/>
    </cofactor>
</comment>